<dbReference type="GO" id="GO:0018633">
    <property type="term" value="F:dimethyl sulfide monooxygenase activity"/>
    <property type="evidence" value="ECO:0007669"/>
    <property type="project" value="UniProtKB-EC"/>
</dbReference>
<reference evidence="8 9" key="1">
    <citation type="submission" date="2020-04" db="EMBL/GenBank/DDBJ databases">
        <authorList>
            <person name="De Canck E."/>
        </authorList>
    </citation>
    <scope>NUCLEOTIDE SEQUENCE [LARGE SCALE GENOMIC DNA]</scope>
    <source>
        <strain evidence="8 9">LMG 3458</strain>
    </source>
</reference>
<keyword evidence="3 8" id="KW-0560">Oxidoreductase</keyword>
<gene>
    <name evidence="8" type="primary">dmoA_1</name>
    <name evidence="8" type="ORF">LMG3458_00799</name>
</gene>
<dbReference type="PANTHER" id="PTHR30011:SF16">
    <property type="entry name" value="C2H2 FINGER DOMAIN TRANSCRIPTION FACTOR (EUROFUNG)-RELATED"/>
    <property type="match status" value="1"/>
</dbReference>
<accession>A0A6S6Z9T3</accession>
<comment type="similarity">
    <text evidence="5">Belongs to the NtaA/SnaA/DszA monooxygenase family.</text>
</comment>
<dbReference type="NCBIfam" id="TIGR03860">
    <property type="entry name" value="FMN_nitrolo"/>
    <property type="match status" value="1"/>
</dbReference>
<feature type="binding site" evidence="6">
    <location>
        <position position="231"/>
    </location>
    <ligand>
        <name>FMN</name>
        <dbReference type="ChEBI" id="CHEBI:58210"/>
    </ligand>
</feature>
<dbReference type="AlphaFoldDB" id="A0A6S6Z9T3"/>
<dbReference type="PIRSF" id="PIRSF000337">
    <property type="entry name" value="NTA_MOA"/>
    <property type="match status" value="1"/>
</dbReference>
<dbReference type="RefSeq" id="WP_175191268.1">
    <property type="nucleotide sequence ID" value="NZ_CADIJO010000002.1"/>
</dbReference>
<protein>
    <submittedName>
        <fullName evidence="8">Dimethyl-sulfide monooxygenase</fullName>
        <ecNumber evidence="8">1.14.13.131</ecNumber>
    </submittedName>
</protein>
<feature type="binding site" evidence="6">
    <location>
        <position position="155"/>
    </location>
    <ligand>
        <name>FMN</name>
        <dbReference type="ChEBI" id="CHEBI:58210"/>
    </ligand>
</feature>
<proteinExistence type="inferred from homology"/>
<evidence type="ECO:0000313" key="8">
    <source>
        <dbReference type="EMBL" id="CAB3665122.1"/>
    </source>
</evidence>
<evidence type="ECO:0000256" key="2">
    <source>
        <dbReference type="ARBA" id="ARBA00022643"/>
    </source>
</evidence>
<dbReference type="Proteomes" id="UP000494111">
    <property type="component" value="Unassembled WGS sequence"/>
</dbReference>
<organism evidence="8 9">
    <name type="scientific">Achromobacter deleyi</name>
    <dbReference type="NCBI Taxonomy" id="1353891"/>
    <lineage>
        <taxon>Bacteria</taxon>
        <taxon>Pseudomonadati</taxon>
        <taxon>Pseudomonadota</taxon>
        <taxon>Betaproteobacteria</taxon>
        <taxon>Burkholderiales</taxon>
        <taxon>Alcaligenaceae</taxon>
        <taxon>Achromobacter</taxon>
    </lineage>
</organism>
<dbReference type="EC" id="1.14.13.131" evidence="8"/>
<evidence type="ECO:0000256" key="6">
    <source>
        <dbReference type="PIRSR" id="PIRSR000337-1"/>
    </source>
</evidence>
<evidence type="ECO:0000256" key="4">
    <source>
        <dbReference type="ARBA" id="ARBA00023033"/>
    </source>
</evidence>
<evidence type="ECO:0000259" key="7">
    <source>
        <dbReference type="Pfam" id="PF00296"/>
    </source>
</evidence>
<dbReference type="InterPro" id="IPR016215">
    <property type="entry name" value="NTA_MOA"/>
</dbReference>
<dbReference type="Gene3D" id="3.20.20.30">
    <property type="entry name" value="Luciferase-like domain"/>
    <property type="match status" value="1"/>
</dbReference>
<feature type="binding site" evidence="6">
    <location>
        <position position="159"/>
    </location>
    <ligand>
        <name>FMN</name>
        <dbReference type="ChEBI" id="CHEBI:58210"/>
    </ligand>
</feature>
<sequence length="461" mass="49429">MPKTLRFNAFLMNCAGGHLAPGQWRHGPDAAASYLDAEHWTNLARLLEAACFDALFLGDVLGVYDVYGGSADAVLRSGAQTPMNDPFPLAAIMAGATRHLGFGITASSSYEAPYVLARRFTTLDHLSRGRIAWNVVTSYLDSGARSLGRDALMSHDQRYDLADECLDICYQLWERSWDDAAVVHGARDGLYADPAHIRPVRYRGRYLQSEGVYQCEPSPQRTPVLFQAGGSARGLAFAARHAECVFVGAPTLAGTRKATAQVREAIAAAGRDPRAVKVYAMFTVIVDADDAAAQARLARYQAQADTTGAAALLAGWTGVDLSRHALDDPLEYVDTIAGQSALAAFSKLDPTRRWTVRDAIDYVALGGRGPVIAGGPATVADALQAWADEADLDGFNLACAETPGTYADIARYLVPELQRRGAYPTRYAPGTLREKLGAASARIDAAHPAARIAADIDRLAD</sequence>
<dbReference type="InterPro" id="IPR036661">
    <property type="entry name" value="Luciferase-like_sf"/>
</dbReference>
<dbReference type="SUPFAM" id="SSF51679">
    <property type="entry name" value="Bacterial luciferase-like"/>
    <property type="match status" value="1"/>
</dbReference>
<name>A0A6S6Z9T3_9BURK</name>
<feature type="domain" description="Luciferase-like" evidence="7">
    <location>
        <begin position="22"/>
        <end position="387"/>
    </location>
</feature>
<keyword evidence="4 8" id="KW-0503">Monooxygenase</keyword>
<dbReference type="Pfam" id="PF00296">
    <property type="entry name" value="Bac_luciferase"/>
    <property type="match status" value="1"/>
</dbReference>
<evidence type="ECO:0000256" key="3">
    <source>
        <dbReference type="ARBA" id="ARBA00023002"/>
    </source>
</evidence>
<feature type="binding site" evidence="6">
    <location>
        <position position="59"/>
    </location>
    <ligand>
        <name>FMN</name>
        <dbReference type="ChEBI" id="CHEBI:58210"/>
    </ligand>
</feature>
<keyword evidence="2 6" id="KW-0288">FMN</keyword>
<evidence type="ECO:0000256" key="1">
    <source>
        <dbReference type="ARBA" id="ARBA00022630"/>
    </source>
</evidence>
<dbReference type="EMBL" id="CADIJO010000002">
    <property type="protein sequence ID" value="CAB3665122.1"/>
    <property type="molecule type" value="Genomic_DNA"/>
</dbReference>
<dbReference type="PANTHER" id="PTHR30011">
    <property type="entry name" value="ALKANESULFONATE MONOOXYGENASE-RELATED"/>
    <property type="match status" value="1"/>
</dbReference>
<evidence type="ECO:0000313" key="9">
    <source>
        <dbReference type="Proteomes" id="UP000494111"/>
    </source>
</evidence>
<dbReference type="InterPro" id="IPR011251">
    <property type="entry name" value="Luciferase-like_dom"/>
</dbReference>
<evidence type="ECO:0000256" key="5">
    <source>
        <dbReference type="ARBA" id="ARBA00033748"/>
    </source>
</evidence>
<dbReference type="InterPro" id="IPR051260">
    <property type="entry name" value="Diverse_substr_monoxygenases"/>
</dbReference>
<feature type="binding site" evidence="6">
    <location>
        <position position="105"/>
    </location>
    <ligand>
        <name>FMN</name>
        <dbReference type="ChEBI" id="CHEBI:58210"/>
    </ligand>
</feature>
<keyword evidence="1 6" id="KW-0285">Flavoprotein</keyword>